<comment type="caution">
    <text evidence="1">The sequence shown here is derived from an EMBL/GenBank/DDBJ whole genome shotgun (WGS) entry which is preliminary data.</text>
</comment>
<evidence type="ECO:0000313" key="1">
    <source>
        <dbReference type="EMBL" id="KKM94496.1"/>
    </source>
</evidence>
<dbReference type="EMBL" id="LAZR01006132">
    <property type="protein sequence ID" value="KKM94496.1"/>
    <property type="molecule type" value="Genomic_DNA"/>
</dbReference>
<name>A0A0F9M549_9ZZZZ</name>
<gene>
    <name evidence="1" type="ORF">LCGC14_1197780</name>
</gene>
<organism evidence="1">
    <name type="scientific">marine sediment metagenome</name>
    <dbReference type="NCBI Taxonomy" id="412755"/>
    <lineage>
        <taxon>unclassified sequences</taxon>
        <taxon>metagenomes</taxon>
        <taxon>ecological metagenomes</taxon>
    </lineage>
</organism>
<reference evidence="1" key="1">
    <citation type="journal article" date="2015" name="Nature">
        <title>Complex archaea that bridge the gap between prokaryotes and eukaryotes.</title>
        <authorList>
            <person name="Spang A."/>
            <person name="Saw J.H."/>
            <person name="Jorgensen S.L."/>
            <person name="Zaremba-Niedzwiedzka K."/>
            <person name="Martijn J."/>
            <person name="Lind A.E."/>
            <person name="van Eijk R."/>
            <person name="Schleper C."/>
            <person name="Guy L."/>
            <person name="Ettema T.J."/>
        </authorList>
    </citation>
    <scope>NUCLEOTIDE SEQUENCE</scope>
</reference>
<proteinExistence type="predicted"/>
<dbReference type="AlphaFoldDB" id="A0A0F9M549"/>
<protein>
    <submittedName>
        <fullName evidence="1">Uncharacterized protein</fullName>
    </submittedName>
</protein>
<accession>A0A0F9M549</accession>
<sequence length="165" mass="18800">MTMRTPSKRPMPTSSLTTNLSVNPGLVYMTAAERDTFKMLRATNRLSFFRVQRCGLCDTDVPRPKLYCSKEHMMEHVENMQAGEDGTETSEPVADNIVRVVRALIGKRIALETKDGSRRNGELTDVTWDKVKVDGHDVIWPHGLILNGERADEVNWEWLAWVRKA</sequence>